<proteinExistence type="predicted"/>
<feature type="domain" description="NERD" evidence="1">
    <location>
        <begin position="37"/>
        <end position="147"/>
    </location>
</feature>
<dbReference type="EMBL" id="JAUSUD010000014">
    <property type="protein sequence ID" value="MDQ0231681.1"/>
    <property type="molecule type" value="Genomic_DNA"/>
</dbReference>
<dbReference type="Proteomes" id="UP001234495">
    <property type="component" value="Unassembled WGS sequence"/>
</dbReference>
<dbReference type="PROSITE" id="PS50965">
    <property type="entry name" value="NERD"/>
    <property type="match status" value="1"/>
</dbReference>
<comment type="caution">
    <text evidence="2">The sequence shown here is derived from an EMBL/GenBank/DDBJ whole genome shotgun (WGS) entry which is preliminary data.</text>
</comment>
<evidence type="ECO:0000313" key="3">
    <source>
        <dbReference type="Proteomes" id="UP001234495"/>
    </source>
</evidence>
<name>A0ABT9ZIM1_9BACI</name>
<gene>
    <name evidence="2" type="ORF">J2S19_002965</name>
</gene>
<protein>
    <recommendedName>
        <fullName evidence="1">NERD domain-containing protein</fullName>
    </recommendedName>
</protein>
<evidence type="ECO:0000313" key="2">
    <source>
        <dbReference type="EMBL" id="MDQ0231681.1"/>
    </source>
</evidence>
<reference evidence="2 3" key="1">
    <citation type="submission" date="2023-07" db="EMBL/GenBank/DDBJ databases">
        <title>Genomic Encyclopedia of Type Strains, Phase IV (KMG-IV): sequencing the most valuable type-strain genomes for metagenomic binning, comparative biology and taxonomic classification.</title>
        <authorList>
            <person name="Goeker M."/>
        </authorList>
    </citation>
    <scope>NUCLEOTIDE SEQUENCE [LARGE SCALE GENOMIC DNA]</scope>
    <source>
        <strain evidence="2 3">DSM 29005</strain>
    </source>
</reference>
<dbReference type="InterPro" id="IPR011528">
    <property type="entry name" value="NERD"/>
</dbReference>
<sequence>MIYKERVESTELLILKSLNNRSELSEKERQYYLNISKGFEGETLFDSMINTIEGESIILNDLLFKQNHTLFQIDSLTILSDTIYMFEIKNYEGDYYYESDRLYKQPKTEITNPLNQLSKSELLLRQLIQGLGYNLSIKAYVIFINPTFTLYQAPLNKPFILPTQLQRFISTLDSKSSKMNQKHRTLANKLLSLHLKDSPFNNLPNYDYDKLKKGITCTACGSLHMITIGQKCICQNCGVQEKVINAVLRSVHEFKLLFPNEKVTTNVIYEWCKIIDSKKRIRYILQNNYKKFGVHQWMYYE</sequence>
<accession>A0ABT9ZIM1</accession>
<organism evidence="2 3">
    <name type="scientific">Metabacillus malikii</name>
    <dbReference type="NCBI Taxonomy" id="1504265"/>
    <lineage>
        <taxon>Bacteria</taxon>
        <taxon>Bacillati</taxon>
        <taxon>Bacillota</taxon>
        <taxon>Bacilli</taxon>
        <taxon>Bacillales</taxon>
        <taxon>Bacillaceae</taxon>
        <taxon>Metabacillus</taxon>
    </lineage>
</organism>
<evidence type="ECO:0000259" key="1">
    <source>
        <dbReference type="PROSITE" id="PS50965"/>
    </source>
</evidence>
<keyword evidence="3" id="KW-1185">Reference proteome</keyword>
<dbReference type="RefSeq" id="WP_307343046.1">
    <property type="nucleotide sequence ID" value="NZ_JAUSUD010000014.1"/>
</dbReference>
<dbReference type="Pfam" id="PF08378">
    <property type="entry name" value="NERD"/>
    <property type="match status" value="1"/>
</dbReference>